<dbReference type="InterPro" id="IPR004616">
    <property type="entry name" value="Leu/Phe-tRNA_Trfase"/>
</dbReference>
<organism evidence="5 6">
    <name type="scientific">Paracoccus hibiscisoli</name>
    <dbReference type="NCBI Taxonomy" id="2023261"/>
    <lineage>
        <taxon>Bacteria</taxon>
        <taxon>Pseudomonadati</taxon>
        <taxon>Pseudomonadota</taxon>
        <taxon>Alphaproteobacteria</taxon>
        <taxon>Rhodobacterales</taxon>
        <taxon>Paracoccaceae</taxon>
        <taxon>Paracoccus</taxon>
    </lineage>
</organism>
<dbReference type="InterPro" id="IPR042203">
    <property type="entry name" value="Leu/Phe-tRNA_Trfase_C"/>
</dbReference>
<comment type="caution">
    <text evidence="5">The sequence shown here is derived from an EMBL/GenBank/DDBJ whole genome shotgun (WGS) entry which is preliminary data.</text>
</comment>
<comment type="catalytic activity">
    <reaction evidence="4">
        <text>N-terminal L-lysyl-[protein] + L-leucyl-tRNA(Leu) = N-terminal L-leucyl-L-lysyl-[protein] + tRNA(Leu) + H(+)</text>
        <dbReference type="Rhea" id="RHEA:12340"/>
        <dbReference type="Rhea" id="RHEA-COMP:9613"/>
        <dbReference type="Rhea" id="RHEA-COMP:9622"/>
        <dbReference type="Rhea" id="RHEA-COMP:12670"/>
        <dbReference type="Rhea" id="RHEA-COMP:12671"/>
        <dbReference type="ChEBI" id="CHEBI:15378"/>
        <dbReference type="ChEBI" id="CHEBI:65249"/>
        <dbReference type="ChEBI" id="CHEBI:78442"/>
        <dbReference type="ChEBI" id="CHEBI:78494"/>
        <dbReference type="ChEBI" id="CHEBI:133043"/>
        <dbReference type="EC" id="2.3.2.6"/>
    </reaction>
</comment>
<dbReference type="AlphaFoldDB" id="A0A4U0QPY2"/>
<keyword evidence="2 4" id="KW-0808">Transferase</keyword>
<dbReference type="Proteomes" id="UP000306223">
    <property type="component" value="Unassembled WGS sequence"/>
</dbReference>
<evidence type="ECO:0000313" key="6">
    <source>
        <dbReference type="Proteomes" id="UP000306223"/>
    </source>
</evidence>
<protein>
    <recommendedName>
        <fullName evidence="4">Leucyl/phenylalanyl-tRNA--protein transferase</fullName>
        <ecNumber evidence="4">2.3.2.6</ecNumber>
    </recommendedName>
    <alternativeName>
        <fullName evidence="4">L/F-transferase</fullName>
    </alternativeName>
    <alternativeName>
        <fullName evidence="4">Leucyltransferase</fullName>
    </alternativeName>
    <alternativeName>
        <fullName evidence="4">Phenyalanyltransferase</fullName>
    </alternativeName>
</protein>
<evidence type="ECO:0000313" key="5">
    <source>
        <dbReference type="EMBL" id="TJZ83983.1"/>
    </source>
</evidence>
<evidence type="ECO:0000256" key="2">
    <source>
        <dbReference type="ARBA" id="ARBA00022679"/>
    </source>
</evidence>
<dbReference type="EC" id="2.3.2.6" evidence="4"/>
<comment type="subcellular location">
    <subcellularLocation>
        <location evidence="4">Cytoplasm</location>
    </subcellularLocation>
</comment>
<reference evidence="5 6" key="1">
    <citation type="submission" date="2019-04" db="EMBL/GenBank/DDBJ databases">
        <authorList>
            <person name="Li J."/>
        </authorList>
    </citation>
    <scope>NUCLEOTIDE SEQUENCE [LARGE SCALE GENOMIC DNA]</scope>
    <source>
        <strain evidence="5 6">CCTCC AB2016182</strain>
    </source>
</reference>
<dbReference type="GO" id="GO:0008914">
    <property type="term" value="F:leucyl-tRNA--protein transferase activity"/>
    <property type="evidence" value="ECO:0007669"/>
    <property type="project" value="UniProtKB-UniRule"/>
</dbReference>
<dbReference type="PANTHER" id="PTHR30098:SF2">
    <property type="entry name" value="LEUCYL_PHENYLALANYL-TRNA--PROTEIN TRANSFERASE"/>
    <property type="match status" value="1"/>
</dbReference>
<dbReference type="InterPro" id="IPR016181">
    <property type="entry name" value="Acyl_CoA_acyltransferase"/>
</dbReference>
<evidence type="ECO:0000256" key="1">
    <source>
        <dbReference type="ARBA" id="ARBA00022490"/>
    </source>
</evidence>
<dbReference type="EMBL" id="SUNH01000014">
    <property type="protein sequence ID" value="TJZ83983.1"/>
    <property type="molecule type" value="Genomic_DNA"/>
</dbReference>
<dbReference type="GO" id="GO:0005737">
    <property type="term" value="C:cytoplasm"/>
    <property type="evidence" value="ECO:0007669"/>
    <property type="project" value="UniProtKB-SubCell"/>
</dbReference>
<dbReference type="Pfam" id="PF03588">
    <property type="entry name" value="Leu_Phe_trans"/>
    <property type="match status" value="1"/>
</dbReference>
<dbReference type="PANTHER" id="PTHR30098">
    <property type="entry name" value="LEUCYL/PHENYLALANYL-TRNA--PROTEIN TRANSFERASE"/>
    <property type="match status" value="1"/>
</dbReference>
<dbReference type="RefSeq" id="WP_136856851.1">
    <property type="nucleotide sequence ID" value="NZ_SUNH01000014.1"/>
</dbReference>
<comment type="similarity">
    <text evidence="4">Belongs to the L/F-transferase family.</text>
</comment>
<name>A0A4U0QPY2_9RHOB</name>
<dbReference type="HAMAP" id="MF_00688">
    <property type="entry name" value="Leu_Phe_trans"/>
    <property type="match status" value="1"/>
</dbReference>
<keyword evidence="3 4" id="KW-0012">Acyltransferase</keyword>
<dbReference type="GO" id="GO:0030163">
    <property type="term" value="P:protein catabolic process"/>
    <property type="evidence" value="ECO:0007669"/>
    <property type="project" value="UniProtKB-UniRule"/>
</dbReference>
<sequence>MITPAQLLTGYARGVFPMAESADDDRLYWFDPPMRGVLPVGGVHASRSLRRDLRRGGWSAHLDGDFDAAVAACADRDTTWINAPLAELYRQLHDAGHAHAIEVRRDGVFAGCIFGITIGGAFFGESMMSAQENGSRMALLWTSSHLQRCGFTLFDTQFLTPHLARMGGVEIPRTAYRSRLASALRREADFRAQPLLSAAALTSGLSPGSS</sequence>
<comment type="catalytic activity">
    <reaction evidence="4">
        <text>N-terminal L-arginyl-[protein] + L-leucyl-tRNA(Leu) = N-terminal L-leucyl-L-arginyl-[protein] + tRNA(Leu) + H(+)</text>
        <dbReference type="Rhea" id="RHEA:50416"/>
        <dbReference type="Rhea" id="RHEA-COMP:9613"/>
        <dbReference type="Rhea" id="RHEA-COMP:9622"/>
        <dbReference type="Rhea" id="RHEA-COMP:12672"/>
        <dbReference type="Rhea" id="RHEA-COMP:12673"/>
        <dbReference type="ChEBI" id="CHEBI:15378"/>
        <dbReference type="ChEBI" id="CHEBI:64719"/>
        <dbReference type="ChEBI" id="CHEBI:78442"/>
        <dbReference type="ChEBI" id="CHEBI:78494"/>
        <dbReference type="ChEBI" id="CHEBI:133044"/>
        <dbReference type="EC" id="2.3.2.6"/>
    </reaction>
</comment>
<keyword evidence="6" id="KW-1185">Reference proteome</keyword>
<keyword evidence="1 4" id="KW-0963">Cytoplasm</keyword>
<evidence type="ECO:0000256" key="3">
    <source>
        <dbReference type="ARBA" id="ARBA00023315"/>
    </source>
</evidence>
<gene>
    <name evidence="4" type="primary">aat</name>
    <name evidence="5" type="ORF">FA740_11150</name>
</gene>
<dbReference type="OrthoDB" id="9790282at2"/>
<comment type="catalytic activity">
    <reaction evidence="4">
        <text>L-phenylalanyl-tRNA(Phe) + an N-terminal L-alpha-aminoacyl-[protein] = an N-terminal L-phenylalanyl-L-alpha-aminoacyl-[protein] + tRNA(Phe)</text>
        <dbReference type="Rhea" id="RHEA:43632"/>
        <dbReference type="Rhea" id="RHEA-COMP:9668"/>
        <dbReference type="Rhea" id="RHEA-COMP:9699"/>
        <dbReference type="Rhea" id="RHEA-COMP:10636"/>
        <dbReference type="Rhea" id="RHEA-COMP:10637"/>
        <dbReference type="ChEBI" id="CHEBI:78442"/>
        <dbReference type="ChEBI" id="CHEBI:78531"/>
        <dbReference type="ChEBI" id="CHEBI:78597"/>
        <dbReference type="ChEBI" id="CHEBI:83561"/>
        <dbReference type="EC" id="2.3.2.6"/>
    </reaction>
</comment>
<accession>A0A4U0QPY2</accession>
<comment type="function">
    <text evidence="4">Functions in the N-end rule pathway of protein degradation where it conjugates Leu, Phe and, less efficiently, Met from aminoacyl-tRNAs to the N-termini of proteins containing an N-terminal arginine or lysine.</text>
</comment>
<dbReference type="Gene3D" id="3.40.630.70">
    <property type="entry name" value="Leucyl/phenylalanyl-tRNA-protein transferase, C-terminal domain"/>
    <property type="match status" value="1"/>
</dbReference>
<evidence type="ECO:0000256" key="4">
    <source>
        <dbReference type="HAMAP-Rule" id="MF_00688"/>
    </source>
</evidence>
<proteinExistence type="inferred from homology"/>
<dbReference type="SUPFAM" id="SSF55729">
    <property type="entry name" value="Acyl-CoA N-acyltransferases (Nat)"/>
    <property type="match status" value="1"/>
</dbReference>
<dbReference type="NCBIfam" id="TIGR00667">
    <property type="entry name" value="aat"/>
    <property type="match status" value="1"/>
</dbReference>